<keyword evidence="3" id="KW-0560">Oxidoreductase</keyword>
<dbReference type="PANTHER" id="PTHR43563:SF1">
    <property type="entry name" value="AMINE OXIDASE [FLAVIN-CONTAINING] B"/>
    <property type="match status" value="1"/>
</dbReference>
<dbReference type="Proteomes" id="UP001408594">
    <property type="component" value="Unassembled WGS sequence"/>
</dbReference>
<gene>
    <name evidence="5" type="primary">aofH</name>
    <name evidence="5" type="ORF">Maes01_02320</name>
</gene>
<keyword evidence="6" id="KW-1185">Reference proteome</keyword>
<protein>
    <submittedName>
        <fullName evidence="5">Flavin-containing monoamine oxidase AofH</fullName>
    </submittedName>
</protein>
<evidence type="ECO:0000256" key="3">
    <source>
        <dbReference type="ARBA" id="ARBA00023002"/>
    </source>
</evidence>
<evidence type="ECO:0000313" key="5">
    <source>
        <dbReference type="EMBL" id="GAA5525748.1"/>
    </source>
</evidence>
<dbReference type="EMBL" id="BAABRT010000019">
    <property type="protein sequence ID" value="GAA5525748.1"/>
    <property type="molecule type" value="Genomic_DNA"/>
</dbReference>
<feature type="domain" description="Amine oxidase" evidence="4">
    <location>
        <begin position="23"/>
        <end position="454"/>
    </location>
</feature>
<dbReference type="Pfam" id="PF01593">
    <property type="entry name" value="Amino_oxidase"/>
    <property type="match status" value="1"/>
</dbReference>
<dbReference type="PRINTS" id="PR00757">
    <property type="entry name" value="AMINEOXDASEF"/>
</dbReference>
<evidence type="ECO:0000313" key="6">
    <source>
        <dbReference type="Proteomes" id="UP001408594"/>
    </source>
</evidence>
<comment type="similarity">
    <text evidence="2">Belongs to the flavin monoamine oxidase family.</text>
</comment>
<evidence type="ECO:0000256" key="1">
    <source>
        <dbReference type="ARBA" id="ARBA00001974"/>
    </source>
</evidence>
<comment type="caution">
    <text evidence="5">The sequence shown here is derived from an EMBL/GenBank/DDBJ whole genome shotgun (WGS) entry which is preliminary data.</text>
</comment>
<dbReference type="Gene3D" id="3.90.660.10">
    <property type="match status" value="1"/>
</dbReference>
<comment type="cofactor">
    <cofactor evidence="1">
        <name>FAD</name>
        <dbReference type="ChEBI" id="CHEBI:57692"/>
    </cofactor>
</comment>
<sequence length="479" mass="53371">MTDNKKNNVPADLLDVVVVGAGISGLYAARLLRPHYRITVLEARDRVAGRLCNHRFANGDTVDIGGQWVGPGQERMYRLIEELGFETWPLYDTGDNLLWQGQRTRRYRGTIPPIGPLALLDLGQAMARFEKMARSIDAAEPWTHPKAAEWDRQTLASWLQSNCRTRRAREVFSIGIGAVFAAEPEDLSLLHALFYARSGESLETLLSVTGGAQQDRVHGGTAGLCTHMARDLGDDLYLNAPVNAVEREADGTLRVLCDAGEFRCKRLIMALPPNQALRIRFSPALPARRDQLWQRMPAGSCIKCIARYERPFWRDEGLSGQVTSVEGPVRVMFDNTEAGKDSGLLMGFLEGDIARHYSSVDPEVRRRDVLDCFARYFGEQAREPLEYVDRDWSSEEWTRGCYAALMPPGVWTQYGATLRSDDAPVHYAGTEAATEWFGYMEGALQAAERAVAEVRDALQQKAAPGSTTLRAEERSGDCV</sequence>
<dbReference type="SUPFAM" id="SSF54373">
    <property type="entry name" value="FAD-linked reductases, C-terminal domain"/>
    <property type="match status" value="1"/>
</dbReference>
<dbReference type="InterPro" id="IPR001613">
    <property type="entry name" value="Flavin_amine_oxidase"/>
</dbReference>
<proteinExistence type="inferred from homology"/>
<evidence type="ECO:0000259" key="4">
    <source>
        <dbReference type="Pfam" id="PF01593"/>
    </source>
</evidence>
<dbReference type="PANTHER" id="PTHR43563">
    <property type="entry name" value="AMINE OXIDASE"/>
    <property type="match status" value="1"/>
</dbReference>
<dbReference type="InterPro" id="IPR002937">
    <property type="entry name" value="Amino_oxidase"/>
</dbReference>
<evidence type="ECO:0000256" key="2">
    <source>
        <dbReference type="ARBA" id="ARBA00005995"/>
    </source>
</evidence>
<dbReference type="Gene3D" id="3.50.50.60">
    <property type="entry name" value="FAD/NAD(P)-binding domain"/>
    <property type="match status" value="1"/>
</dbReference>
<dbReference type="InterPro" id="IPR036188">
    <property type="entry name" value="FAD/NAD-bd_sf"/>
</dbReference>
<organism evidence="5 6">
    <name type="scientific">Microbulbifer aestuariivivens</name>
    <dbReference type="NCBI Taxonomy" id="1908308"/>
    <lineage>
        <taxon>Bacteria</taxon>
        <taxon>Pseudomonadati</taxon>
        <taxon>Pseudomonadota</taxon>
        <taxon>Gammaproteobacteria</taxon>
        <taxon>Cellvibrionales</taxon>
        <taxon>Microbulbiferaceae</taxon>
        <taxon>Microbulbifer</taxon>
    </lineage>
</organism>
<dbReference type="SUPFAM" id="SSF51905">
    <property type="entry name" value="FAD/NAD(P)-binding domain"/>
    <property type="match status" value="1"/>
</dbReference>
<accession>A0ABP9WT15</accession>
<dbReference type="InterPro" id="IPR050703">
    <property type="entry name" value="Flavin_MAO"/>
</dbReference>
<dbReference type="RefSeq" id="WP_345551689.1">
    <property type="nucleotide sequence ID" value="NZ_BAABRT010000019.1"/>
</dbReference>
<reference evidence="5 6" key="1">
    <citation type="submission" date="2024-02" db="EMBL/GenBank/DDBJ databases">
        <title>Microbulbifer aestuariivivens NBRC 112533.</title>
        <authorList>
            <person name="Ichikawa N."/>
            <person name="Katano-Makiyama Y."/>
            <person name="Hidaka K."/>
        </authorList>
    </citation>
    <scope>NUCLEOTIDE SEQUENCE [LARGE SCALE GENOMIC DNA]</scope>
    <source>
        <strain evidence="5 6">NBRC 112533</strain>
    </source>
</reference>
<name>A0ABP9WT15_9GAMM</name>
<dbReference type="Gene3D" id="1.10.405.10">
    <property type="entry name" value="Guanine Nucleotide Dissociation Inhibitor, domain 1"/>
    <property type="match status" value="1"/>
</dbReference>